<dbReference type="Proteomes" id="UP000014680">
    <property type="component" value="Unassembled WGS sequence"/>
</dbReference>
<proteinExistence type="predicted"/>
<name>A0A0A1TWN4_ENTIV</name>
<sequence>MKRTPQPTDCIRDYMGQLMEWTNSCGFEEIYNNTSGKRQARTAKELNATIDGKDRLLFIIVSNKGNVFGSYNSTKIQPDTGAVWDDPNHFVFTLQNQMNIRPRIYKRRVEGMWPTLCLWNDVNAENVVTIPGLCDVSNALKPNFVYKNFGNIYQDDGDGFEVFCNGEIRLEKRSNGAFTSLNSLVVFQMKPFGNFLRVKAFNNANVNMGEVIKKMNQFGRCHVDSAGNSFVVKFENANDAERCFKERENVMKDGLNVQIMK</sequence>
<gene>
    <name evidence="2" type="ORF">EIN_408660</name>
</gene>
<keyword evidence="3" id="KW-1185">Reference proteome</keyword>
<evidence type="ECO:0000259" key="1">
    <source>
        <dbReference type="Pfam" id="PF07534"/>
    </source>
</evidence>
<dbReference type="KEGG" id="eiv:EIN_408660"/>
<dbReference type="VEuPathDB" id="AmoebaDB:EIN_408660"/>
<dbReference type="GeneID" id="14884547"/>
<dbReference type="RefSeq" id="XP_004184943.1">
    <property type="nucleotide sequence ID" value="XM_004184895.1"/>
</dbReference>
<dbReference type="EMBL" id="KB207048">
    <property type="protein sequence ID" value="ELP85597.1"/>
    <property type="molecule type" value="Genomic_DNA"/>
</dbReference>
<organism evidence="2 3">
    <name type="scientific">Entamoeba invadens IP1</name>
    <dbReference type="NCBI Taxonomy" id="370355"/>
    <lineage>
        <taxon>Eukaryota</taxon>
        <taxon>Amoebozoa</taxon>
        <taxon>Evosea</taxon>
        <taxon>Archamoebae</taxon>
        <taxon>Mastigamoebida</taxon>
        <taxon>Entamoebidae</taxon>
        <taxon>Entamoeba</taxon>
    </lineage>
</organism>
<dbReference type="OMA" id="CFKEREN"/>
<protein>
    <recommendedName>
        <fullName evidence="1">TLDc domain-containing protein</fullName>
    </recommendedName>
</protein>
<dbReference type="Pfam" id="PF07534">
    <property type="entry name" value="TLD"/>
    <property type="match status" value="1"/>
</dbReference>
<evidence type="ECO:0000313" key="3">
    <source>
        <dbReference type="Proteomes" id="UP000014680"/>
    </source>
</evidence>
<dbReference type="AlphaFoldDB" id="A0A0A1TWN4"/>
<dbReference type="InterPro" id="IPR006571">
    <property type="entry name" value="TLDc_dom"/>
</dbReference>
<feature type="domain" description="TLDc" evidence="1">
    <location>
        <begin position="35"/>
        <end position="100"/>
    </location>
</feature>
<dbReference type="OrthoDB" id="24639at2759"/>
<evidence type="ECO:0000313" key="2">
    <source>
        <dbReference type="EMBL" id="ELP85597.1"/>
    </source>
</evidence>
<accession>A0A0A1TWN4</accession>
<reference evidence="2 3" key="1">
    <citation type="submission" date="2012-10" db="EMBL/GenBank/DDBJ databases">
        <authorList>
            <person name="Zafar N."/>
            <person name="Inman J."/>
            <person name="Hall N."/>
            <person name="Lorenzi H."/>
            <person name="Caler E."/>
        </authorList>
    </citation>
    <scope>NUCLEOTIDE SEQUENCE [LARGE SCALE GENOMIC DNA]</scope>
    <source>
        <strain evidence="2 3">IP1</strain>
    </source>
</reference>